<proteinExistence type="predicted"/>
<protein>
    <recommendedName>
        <fullName evidence="4">Gustatory receptor</fullName>
    </recommendedName>
</protein>
<dbReference type="EMBL" id="MTYJ01000034">
    <property type="protein sequence ID" value="OQV19944.1"/>
    <property type="molecule type" value="Genomic_DNA"/>
</dbReference>
<feature type="transmembrane region" description="Helical" evidence="1">
    <location>
        <begin position="322"/>
        <end position="345"/>
    </location>
</feature>
<organism evidence="2 3">
    <name type="scientific">Hypsibius exemplaris</name>
    <name type="common">Freshwater tardigrade</name>
    <dbReference type="NCBI Taxonomy" id="2072580"/>
    <lineage>
        <taxon>Eukaryota</taxon>
        <taxon>Metazoa</taxon>
        <taxon>Ecdysozoa</taxon>
        <taxon>Tardigrada</taxon>
        <taxon>Eutardigrada</taxon>
        <taxon>Parachela</taxon>
        <taxon>Hypsibioidea</taxon>
        <taxon>Hypsibiidae</taxon>
        <taxon>Hypsibius</taxon>
    </lineage>
</organism>
<dbReference type="Proteomes" id="UP000192578">
    <property type="component" value="Unassembled WGS sequence"/>
</dbReference>
<keyword evidence="3" id="KW-1185">Reference proteome</keyword>
<dbReference type="AlphaFoldDB" id="A0A1W0WXK8"/>
<evidence type="ECO:0000256" key="1">
    <source>
        <dbReference type="SAM" id="Phobius"/>
    </source>
</evidence>
<keyword evidence="1" id="KW-0812">Transmembrane</keyword>
<comment type="caution">
    <text evidence="2">The sequence shown here is derived from an EMBL/GenBank/DDBJ whole genome shotgun (WGS) entry which is preliminary data.</text>
</comment>
<reference evidence="3" key="1">
    <citation type="submission" date="2017-01" db="EMBL/GenBank/DDBJ databases">
        <title>Comparative genomics of anhydrobiosis in the tardigrade Hypsibius dujardini.</title>
        <authorList>
            <person name="Yoshida Y."/>
            <person name="Koutsovoulos G."/>
            <person name="Laetsch D."/>
            <person name="Stevens L."/>
            <person name="Kumar S."/>
            <person name="Horikawa D."/>
            <person name="Ishino K."/>
            <person name="Komine S."/>
            <person name="Tomita M."/>
            <person name="Blaxter M."/>
            <person name="Arakawa K."/>
        </authorList>
    </citation>
    <scope>NUCLEOTIDE SEQUENCE [LARGE SCALE GENOMIC DNA]</scope>
    <source>
        <strain evidence="3">Z151</strain>
    </source>
</reference>
<name>A0A1W0WXK8_HYPEX</name>
<feature type="transmembrane region" description="Helical" evidence="1">
    <location>
        <begin position="197"/>
        <end position="224"/>
    </location>
</feature>
<sequence length="444" mass="50294">MADQVAVLQTGTLTLLGFLQKRRRPLSTLAEACGAWVRTTVAVAIVVGSMVCFGIDSAQAVKSMTDKTNYSFLVKVFIYSPYCLLDLRPVYVLVLLLYNRRKFEKLTTAANDFTPDLAFLAAPHSQASSWKFRMKFRTKSKLWFLLSGTLVLLWYSFFQGVNYTWWLQEYLKHRGNDTADTFWMANQLEPLPPFLPAWQNIILCCVCSIFPLILSQQVIGIFVLNADFLKEGLRDLNRDIREQIESFGPRRDAVHLKQALNLESQIRLWTRLVESSRAFCSELNDFFGTIVFGVYGVDFLVLVGFGTNLIYMPFEGLETSLFYVYAALMIVAFMTLFLIPLPLAYEESTYVSSNIQKLIDRICHSLTDGDQKGKKLLDRLTILEHSSRTYPCLFQSVGLMSFTRAFLTGTCTLALSLLILAKEFLSDKLTPEALLTLSINATGA</sequence>
<feature type="transmembrane region" description="Helical" evidence="1">
    <location>
        <begin position="76"/>
        <end position="98"/>
    </location>
</feature>
<evidence type="ECO:0000313" key="3">
    <source>
        <dbReference type="Proteomes" id="UP000192578"/>
    </source>
</evidence>
<gene>
    <name evidence="2" type="ORF">BV898_05951</name>
</gene>
<evidence type="ECO:0008006" key="4">
    <source>
        <dbReference type="Google" id="ProtNLM"/>
    </source>
</evidence>
<feature type="transmembrane region" description="Helical" evidence="1">
    <location>
        <begin position="142"/>
        <end position="161"/>
    </location>
</feature>
<keyword evidence="1" id="KW-1133">Transmembrane helix</keyword>
<keyword evidence="1" id="KW-0472">Membrane</keyword>
<evidence type="ECO:0000313" key="2">
    <source>
        <dbReference type="EMBL" id="OQV19944.1"/>
    </source>
</evidence>
<feature type="transmembrane region" description="Helical" evidence="1">
    <location>
        <begin position="286"/>
        <end position="310"/>
    </location>
</feature>
<feature type="transmembrane region" description="Helical" evidence="1">
    <location>
        <begin position="29"/>
        <end position="56"/>
    </location>
</feature>
<accession>A0A1W0WXK8</accession>